<dbReference type="GO" id="GO:0030170">
    <property type="term" value="F:pyridoxal phosphate binding"/>
    <property type="evidence" value="ECO:0007669"/>
    <property type="project" value="InterPro"/>
</dbReference>
<dbReference type="AlphaFoldDB" id="A0A916S961"/>
<dbReference type="EMBL" id="BMIG01000002">
    <property type="protein sequence ID" value="GGA89610.1"/>
    <property type="molecule type" value="Genomic_DNA"/>
</dbReference>
<dbReference type="Proteomes" id="UP000620596">
    <property type="component" value="Unassembled WGS sequence"/>
</dbReference>
<sequence length="207" mass="22256">MELADGRLSAEQSSVAHHLVSVQVGVARRIPMGGRGVLTGMVKTPASGAVPVLPLGLVGDEQADPSIHGGLEKAVYAYPAEHYPFWQAARWEQGLGLIDDSLPHGSLGENLTLHGLLESQVWAGDVLRFPHCELQVRIPREPCYKFNAAMGFARASRMMAHSGFCGFYLSVLTPGSISAGEGFELLPGRRSVSIVQLFAAKMGKHLR</sequence>
<dbReference type="Pfam" id="PF03473">
    <property type="entry name" value="MOSC"/>
    <property type="match status" value="1"/>
</dbReference>
<dbReference type="SUPFAM" id="SSF50800">
    <property type="entry name" value="PK beta-barrel domain-like"/>
    <property type="match status" value="1"/>
</dbReference>
<reference evidence="2" key="1">
    <citation type="journal article" date="2014" name="Int. J. Syst. Evol. Microbiol.">
        <title>Complete genome sequence of Corynebacterium casei LMG S-19264T (=DSM 44701T), isolated from a smear-ripened cheese.</title>
        <authorList>
            <consortium name="US DOE Joint Genome Institute (JGI-PGF)"/>
            <person name="Walter F."/>
            <person name="Albersmeier A."/>
            <person name="Kalinowski J."/>
            <person name="Ruckert C."/>
        </authorList>
    </citation>
    <scope>NUCLEOTIDE SEQUENCE</scope>
    <source>
        <strain evidence="2">CGMCC 1.15322</strain>
    </source>
</reference>
<dbReference type="PANTHER" id="PTHR30212">
    <property type="entry name" value="PROTEIN YIIM"/>
    <property type="match status" value="1"/>
</dbReference>
<accession>A0A916S961</accession>
<gene>
    <name evidence="2" type="ORF">GCM10011496_08050</name>
</gene>
<dbReference type="RefSeq" id="WP_188706825.1">
    <property type="nucleotide sequence ID" value="NZ_BMIG01000002.1"/>
</dbReference>
<dbReference type="InterPro" id="IPR005302">
    <property type="entry name" value="MoCF_Sase_C"/>
</dbReference>
<dbReference type="PROSITE" id="PS51340">
    <property type="entry name" value="MOSC"/>
    <property type="match status" value="1"/>
</dbReference>
<comment type="caution">
    <text evidence="2">The sequence shown here is derived from an EMBL/GenBank/DDBJ whole genome shotgun (WGS) entry which is preliminary data.</text>
</comment>
<evidence type="ECO:0000259" key="1">
    <source>
        <dbReference type="PROSITE" id="PS51340"/>
    </source>
</evidence>
<dbReference type="PANTHER" id="PTHR30212:SF2">
    <property type="entry name" value="PROTEIN YIIM"/>
    <property type="match status" value="1"/>
</dbReference>
<dbReference type="GO" id="GO:0030151">
    <property type="term" value="F:molybdenum ion binding"/>
    <property type="evidence" value="ECO:0007669"/>
    <property type="project" value="InterPro"/>
</dbReference>
<keyword evidence="3" id="KW-1185">Reference proteome</keyword>
<proteinExistence type="predicted"/>
<reference evidence="2" key="2">
    <citation type="submission" date="2020-09" db="EMBL/GenBank/DDBJ databases">
        <authorList>
            <person name="Sun Q."/>
            <person name="Zhou Y."/>
        </authorList>
    </citation>
    <scope>NUCLEOTIDE SEQUENCE</scope>
    <source>
        <strain evidence="2">CGMCC 1.15322</strain>
    </source>
</reference>
<organism evidence="2 3">
    <name type="scientific">Polaromonas eurypsychrophila</name>
    <dbReference type="NCBI Taxonomy" id="1614635"/>
    <lineage>
        <taxon>Bacteria</taxon>
        <taxon>Pseudomonadati</taxon>
        <taxon>Pseudomonadota</taxon>
        <taxon>Betaproteobacteria</taxon>
        <taxon>Burkholderiales</taxon>
        <taxon>Comamonadaceae</taxon>
        <taxon>Polaromonas</taxon>
    </lineage>
</organism>
<evidence type="ECO:0000313" key="3">
    <source>
        <dbReference type="Proteomes" id="UP000620596"/>
    </source>
</evidence>
<evidence type="ECO:0000313" key="2">
    <source>
        <dbReference type="EMBL" id="GGA89610.1"/>
    </source>
</evidence>
<dbReference type="InterPro" id="IPR052353">
    <property type="entry name" value="Benzoxazolinone_Detox_Enz"/>
</dbReference>
<name>A0A916S961_9BURK</name>
<dbReference type="Gene3D" id="2.40.33.20">
    <property type="entry name" value="PK beta-barrel domain-like"/>
    <property type="match status" value="1"/>
</dbReference>
<feature type="domain" description="MOSC" evidence="1">
    <location>
        <begin position="44"/>
        <end position="186"/>
    </location>
</feature>
<dbReference type="GO" id="GO:0003824">
    <property type="term" value="F:catalytic activity"/>
    <property type="evidence" value="ECO:0007669"/>
    <property type="project" value="InterPro"/>
</dbReference>
<protein>
    <submittedName>
        <fullName evidence="2">Molybdenum cofactor biosysynthesis protein</fullName>
    </submittedName>
</protein>
<dbReference type="InterPro" id="IPR011037">
    <property type="entry name" value="Pyrv_Knase-like_insert_dom_sf"/>
</dbReference>